<evidence type="ECO:0000259" key="2">
    <source>
        <dbReference type="Pfam" id="PF12776"/>
    </source>
</evidence>
<dbReference type="Pfam" id="PF12776">
    <property type="entry name" value="Myb_DNA-bind_3"/>
    <property type="match status" value="1"/>
</dbReference>
<dbReference type="InterPro" id="IPR024752">
    <property type="entry name" value="Myb/SANT-like_dom"/>
</dbReference>
<dbReference type="PANTHER" id="PTHR47072">
    <property type="match status" value="1"/>
</dbReference>
<sequence length="365" mass="41650">MMANQYCREVMSGRGRAQIAVQGDLSNGRDLMNVDTEHDTTEPTPEIGTTPKRAKWSHEMKLFLIGLLKDHDVPGFRTHNAWSKEAWTNIVCRLNAKFGCSFTLNQVKQKEQDLKKDYRVVKELQEESGFGWDSERKMVTAPPNVWANFAARKNNSDALTWQDKSFPYFDDLFALYDGRYAEGRTRHGMDHYANKAKNASNPSTQQASTAVTYQSPSPTWPAEFDSGLQFPFDEEAGVTPVQHMKTPPSSTPTPLEGTESRRGKKQKTKSCSPEEGFHERYLKLKREEIDRFAAIEEKKLEDPYSINKCITVLESLNDLQMGDILLASDIFQNKNNREVFLSFQGDAIRLAWVKREIGHLQAEKN</sequence>
<feature type="region of interest" description="Disordered" evidence="1">
    <location>
        <begin position="240"/>
        <end position="274"/>
    </location>
</feature>
<dbReference type="PANTHER" id="PTHR47072:SF4">
    <property type="entry name" value="MYB_SANT-LIKE DOMAIN-CONTAINING PROTEIN"/>
    <property type="match status" value="1"/>
</dbReference>
<protein>
    <recommendedName>
        <fullName evidence="2">Myb/SANT-like domain-containing protein</fullName>
    </recommendedName>
</protein>
<feature type="compositionally biased region" description="Low complexity" evidence="1">
    <location>
        <begin position="42"/>
        <end position="51"/>
    </location>
</feature>
<name>A0A2T8JDQ0_9POAL</name>
<evidence type="ECO:0000313" key="3">
    <source>
        <dbReference type="EMBL" id="PVH48047.1"/>
    </source>
</evidence>
<proteinExistence type="predicted"/>
<accession>A0A2T8JDQ0</accession>
<feature type="region of interest" description="Disordered" evidence="1">
    <location>
        <begin position="28"/>
        <end position="52"/>
    </location>
</feature>
<reference evidence="3" key="1">
    <citation type="submission" date="2018-04" db="EMBL/GenBank/DDBJ databases">
        <title>WGS assembly of Panicum hallii.</title>
        <authorList>
            <person name="Lovell J."/>
            <person name="Jenkins J."/>
            <person name="Lowry D."/>
            <person name="Mamidi S."/>
            <person name="Sreedasyam A."/>
            <person name="Weng X."/>
            <person name="Barry K."/>
            <person name="Bonette J."/>
            <person name="Campitelli B."/>
            <person name="Daum C."/>
            <person name="Gordon S."/>
            <person name="Gould B."/>
            <person name="Lipzen A."/>
            <person name="Macqueen A."/>
            <person name="Palacio-Mejia J."/>
            <person name="Plott C."/>
            <person name="Shakirov E."/>
            <person name="Shu S."/>
            <person name="Yoshinaga Y."/>
            <person name="Zane M."/>
            <person name="Rokhsar D."/>
            <person name="Grimwood J."/>
            <person name="Schmutz J."/>
            <person name="Juenger T."/>
        </authorList>
    </citation>
    <scope>NUCLEOTIDE SEQUENCE [LARGE SCALE GENOMIC DNA]</scope>
    <source>
        <strain evidence="3">FIL2</strain>
    </source>
</reference>
<dbReference type="EMBL" id="CM008049">
    <property type="protein sequence ID" value="PVH48047.1"/>
    <property type="molecule type" value="Genomic_DNA"/>
</dbReference>
<dbReference type="Proteomes" id="UP000243499">
    <property type="component" value="Chromosome 4"/>
</dbReference>
<feature type="domain" description="Myb/SANT-like" evidence="2">
    <location>
        <begin position="55"/>
        <end position="149"/>
    </location>
</feature>
<evidence type="ECO:0000256" key="1">
    <source>
        <dbReference type="SAM" id="MobiDB-lite"/>
    </source>
</evidence>
<organism evidence="3">
    <name type="scientific">Panicum hallii</name>
    <dbReference type="NCBI Taxonomy" id="206008"/>
    <lineage>
        <taxon>Eukaryota</taxon>
        <taxon>Viridiplantae</taxon>
        <taxon>Streptophyta</taxon>
        <taxon>Embryophyta</taxon>
        <taxon>Tracheophyta</taxon>
        <taxon>Spermatophyta</taxon>
        <taxon>Magnoliopsida</taxon>
        <taxon>Liliopsida</taxon>
        <taxon>Poales</taxon>
        <taxon>Poaceae</taxon>
        <taxon>PACMAD clade</taxon>
        <taxon>Panicoideae</taxon>
        <taxon>Panicodae</taxon>
        <taxon>Paniceae</taxon>
        <taxon>Panicinae</taxon>
        <taxon>Panicum</taxon>
        <taxon>Panicum sect. Panicum</taxon>
    </lineage>
</organism>
<dbReference type="Gramene" id="PVH48047">
    <property type="protein sequence ID" value="PVH48047"/>
    <property type="gene ID" value="PAHAL_4G226800"/>
</dbReference>
<gene>
    <name evidence="3" type="ORF">PAHAL_4G226800</name>
</gene>
<dbReference type="AlphaFoldDB" id="A0A2T8JDQ0"/>